<sequence>MTNRIFAMVAGGLLASVCTPALSASLDEAACTALSGTIIPAGAISLASGDGRVDGAQWSQGPSSGSFCRVSGTIAPVDPDAPPIGWQVNLPSTWNGRLLQYGGGGYNGILPDTTGPSIHGPLDGPVPLEQGYVTFGSDSGHTARNTNDASFAANDEALANYAYMHIKKTLDVATALVHRAYDARPKAVYFTGGSTGGREGLTAALRWPDAYDGIVSYYPTASFVGLRLWGAALNRAIYDEGSAGWIAPDLVKAIAAHAREACDGLDGAKDGLVANVEACRDRAPQVIEHFACKDGAAAGTCLTPVQIERTIKVYHDGYSLPYDLANGFDRYHGYNILEGVEMNLGTQAAYAEPVVSGPNAHHAARAYEFFQHFIGRDGKLDYRSFDIADPGPYRERLLEISAMADANDPDLSAFAAKGGKIILVQGSEDPSVSPLGTAAYYEAVREMMGADATASFMRFYMLPGLAHAKGNFAPAWDSLSALDNWVVNGVAPTGYVATDTTPSQTRGRTLPVCDYPQWPRYDGSGDMRDASSFSCTTGE</sequence>
<comment type="similarity">
    <text evidence="1">Belongs to the tannase family.</text>
</comment>
<dbReference type="InterPro" id="IPR029058">
    <property type="entry name" value="AB_hydrolase_fold"/>
</dbReference>
<dbReference type="PANTHER" id="PTHR33938">
    <property type="entry name" value="FERULOYL ESTERASE B-RELATED"/>
    <property type="match status" value="1"/>
</dbReference>
<feature type="chain" id="PRO_5006058083" evidence="8">
    <location>
        <begin position="24"/>
        <end position="539"/>
    </location>
</feature>
<organism evidence="9">
    <name type="scientific">Aureimonas frigidaquae</name>
    <dbReference type="NCBI Taxonomy" id="424757"/>
    <lineage>
        <taxon>Bacteria</taxon>
        <taxon>Pseudomonadati</taxon>
        <taxon>Pseudomonadota</taxon>
        <taxon>Alphaproteobacteria</taxon>
        <taxon>Hyphomicrobiales</taxon>
        <taxon>Aurantimonadaceae</taxon>
        <taxon>Aureimonas</taxon>
    </lineage>
</organism>
<keyword evidence="6" id="KW-0106">Calcium</keyword>
<dbReference type="SUPFAM" id="SSF53474">
    <property type="entry name" value="alpha/beta-Hydrolases"/>
    <property type="match status" value="1"/>
</dbReference>
<keyword evidence="2" id="KW-0719">Serine esterase</keyword>
<evidence type="ECO:0000256" key="2">
    <source>
        <dbReference type="ARBA" id="ARBA00022487"/>
    </source>
</evidence>
<name>A0A0P0Z4A8_9HYPH</name>
<dbReference type="GO" id="GO:0046872">
    <property type="term" value="F:metal ion binding"/>
    <property type="evidence" value="ECO:0007669"/>
    <property type="project" value="UniProtKB-KW"/>
</dbReference>
<dbReference type="InterPro" id="IPR011118">
    <property type="entry name" value="Tannase/feruloyl_esterase"/>
</dbReference>
<evidence type="ECO:0000256" key="6">
    <source>
        <dbReference type="ARBA" id="ARBA00022837"/>
    </source>
</evidence>
<accession>A0A0P0Z4A8</accession>
<keyword evidence="7" id="KW-1015">Disulfide bond</keyword>
<keyword evidence="4 8" id="KW-0732">Signal</keyword>
<keyword evidence="5" id="KW-0378">Hydrolase</keyword>
<evidence type="ECO:0000256" key="7">
    <source>
        <dbReference type="ARBA" id="ARBA00023157"/>
    </source>
</evidence>
<evidence type="ECO:0000256" key="4">
    <source>
        <dbReference type="ARBA" id="ARBA00022729"/>
    </source>
</evidence>
<protein>
    <submittedName>
        <fullName evidence="9">Tannase and feruloyl esterase</fullName>
    </submittedName>
</protein>
<evidence type="ECO:0000256" key="1">
    <source>
        <dbReference type="ARBA" id="ARBA00006249"/>
    </source>
</evidence>
<evidence type="ECO:0000256" key="5">
    <source>
        <dbReference type="ARBA" id="ARBA00022801"/>
    </source>
</evidence>
<evidence type="ECO:0000313" key="9">
    <source>
        <dbReference type="EMBL" id="BAT28684.1"/>
    </source>
</evidence>
<keyword evidence="3" id="KW-0479">Metal-binding</keyword>
<evidence type="ECO:0000256" key="3">
    <source>
        <dbReference type="ARBA" id="ARBA00022723"/>
    </source>
</evidence>
<proteinExistence type="inferred from homology"/>
<dbReference type="PANTHER" id="PTHR33938:SF15">
    <property type="entry name" value="FERULOYL ESTERASE B-RELATED"/>
    <property type="match status" value="1"/>
</dbReference>
<feature type="signal peptide" evidence="8">
    <location>
        <begin position="1"/>
        <end position="23"/>
    </location>
</feature>
<dbReference type="Pfam" id="PF07519">
    <property type="entry name" value="Tannase"/>
    <property type="match status" value="1"/>
</dbReference>
<reference evidence="9" key="1">
    <citation type="journal article" date="2015" name="Proc. Natl. Acad. Sci. U.S.A.">
        <title>Bacterial clade with the ribosomal RNA operon on a small plasmid rather than the chromosome.</title>
        <authorList>
            <person name="Anda M."/>
            <person name="Ohtsubo Y."/>
            <person name="Okubo T."/>
            <person name="Sugawara M."/>
            <person name="Nagata Y."/>
            <person name="Tsuda M."/>
            <person name="Minamisawa K."/>
            <person name="Mitsui H."/>
        </authorList>
    </citation>
    <scope>NUCLEOTIDE SEQUENCE</scope>
    <source>
        <strain evidence="9">JCM 14755</strain>
    </source>
</reference>
<evidence type="ECO:0000256" key="8">
    <source>
        <dbReference type="SAM" id="SignalP"/>
    </source>
</evidence>
<dbReference type="Gene3D" id="3.40.50.1820">
    <property type="entry name" value="alpha/beta hydrolase"/>
    <property type="match status" value="1"/>
</dbReference>
<dbReference type="EMBL" id="LC066377">
    <property type="protein sequence ID" value="BAT28684.1"/>
    <property type="molecule type" value="Genomic_DNA"/>
</dbReference>
<dbReference type="GO" id="GO:0052689">
    <property type="term" value="F:carboxylic ester hydrolase activity"/>
    <property type="evidence" value="ECO:0007669"/>
    <property type="project" value="UniProtKB-KW"/>
</dbReference>
<dbReference type="AlphaFoldDB" id="A0A0P0Z4A8"/>
<dbReference type="RefSeq" id="WP_062225753.1">
    <property type="nucleotide sequence ID" value="NZ_BBWR01000002.1"/>
</dbReference>